<evidence type="ECO:0000256" key="1">
    <source>
        <dbReference type="SAM" id="MobiDB-lite"/>
    </source>
</evidence>
<dbReference type="GO" id="GO:0004222">
    <property type="term" value="F:metalloendopeptidase activity"/>
    <property type="evidence" value="ECO:0007669"/>
    <property type="project" value="TreeGrafter"/>
</dbReference>
<reference evidence="4" key="2">
    <citation type="journal article" date="2021" name="PeerJ">
        <title>Extensive microbial diversity within the chicken gut microbiome revealed by metagenomics and culture.</title>
        <authorList>
            <person name="Gilroy R."/>
            <person name="Ravi A."/>
            <person name="Getino M."/>
            <person name="Pursley I."/>
            <person name="Horton D.L."/>
            <person name="Alikhan N.F."/>
            <person name="Baker D."/>
            <person name="Gharbi K."/>
            <person name="Hall N."/>
            <person name="Watson M."/>
            <person name="Adriaenssens E.M."/>
            <person name="Foster-Nyarko E."/>
            <person name="Jarju S."/>
            <person name="Secka A."/>
            <person name="Antonio M."/>
            <person name="Oren A."/>
            <person name="Chaudhuri R.R."/>
            <person name="La Ragione R."/>
            <person name="Hildebrand F."/>
            <person name="Pallen M.J."/>
        </authorList>
    </citation>
    <scope>NUCLEOTIDE SEQUENCE</scope>
    <source>
        <strain evidence="4">ChiBcec2-4451</strain>
    </source>
</reference>
<gene>
    <name evidence="4" type="ORF">IAA63_13865</name>
</gene>
<feature type="chain" id="PRO_5038777925" evidence="2">
    <location>
        <begin position="24"/>
        <end position="276"/>
    </location>
</feature>
<dbReference type="InterPro" id="IPR011055">
    <property type="entry name" value="Dup_hybrid_motif"/>
</dbReference>
<feature type="signal peptide" evidence="2">
    <location>
        <begin position="1"/>
        <end position="23"/>
    </location>
</feature>
<dbReference type="InterPro" id="IPR050570">
    <property type="entry name" value="Cell_wall_metabolism_enzyme"/>
</dbReference>
<feature type="compositionally biased region" description="Acidic residues" evidence="1">
    <location>
        <begin position="114"/>
        <end position="124"/>
    </location>
</feature>
<dbReference type="EMBL" id="DVON01000292">
    <property type="protein sequence ID" value="HIV14206.1"/>
    <property type="molecule type" value="Genomic_DNA"/>
</dbReference>
<dbReference type="Gene3D" id="2.70.70.10">
    <property type="entry name" value="Glucose Permease (Domain IIA)"/>
    <property type="match status" value="1"/>
</dbReference>
<feature type="domain" description="M23ase beta-sheet core" evidence="3">
    <location>
        <begin position="174"/>
        <end position="267"/>
    </location>
</feature>
<feature type="compositionally biased region" description="Low complexity" evidence="1">
    <location>
        <begin position="102"/>
        <end position="113"/>
    </location>
</feature>
<organism evidence="4 5">
    <name type="scientific">Candidatus Pullilachnospira stercoravium</name>
    <dbReference type="NCBI Taxonomy" id="2840913"/>
    <lineage>
        <taxon>Bacteria</taxon>
        <taxon>Bacillati</taxon>
        <taxon>Bacillota</taxon>
        <taxon>Clostridia</taxon>
        <taxon>Lachnospirales</taxon>
        <taxon>Lachnospiraceae</taxon>
        <taxon>Lachnospiraceae incertae sedis</taxon>
        <taxon>Candidatus Pullilachnospira</taxon>
    </lineage>
</organism>
<dbReference type="Proteomes" id="UP000886723">
    <property type="component" value="Unassembled WGS sequence"/>
</dbReference>
<dbReference type="AlphaFoldDB" id="A0A9D1NWQ5"/>
<evidence type="ECO:0000256" key="2">
    <source>
        <dbReference type="SAM" id="SignalP"/>
    </source>
</evidence>
<feature type="compositionally biased region" description="Polar residues" evidence="1">
    <location>
        <begin position="76"/>
        <end position="98"/>
    </location>
</feature>
<dbReference type="SUPFAM" id="SSF51261">
    <property type="entry name" value="Duplicated hybrid motif"/>
    <property type="match status" value="1"/>
</dbReference>
<evidence type="ECO:0000313" key="5">
    <source>
        <dbReference type="Proteomes" id="UP000886723"/>
    </source>
</evidence>
<accession>A0A9D1NWQ5</accession>
<dbReference type="PANTHER" id="PTHR21666">
    <property type="entry name" value="PEPTIDASE-RELATED"/>
    <property type="match status" value="1"/>
</dbReference>
<reference evidence="4" key="1">
    <citation type="submission" date="2020-10" db="EMBL/GenBank/DDBJ databases">
        <authorList>
            <person name="Gilroy R."/>
        </authorList>
    </citation>
    <scope>NUCLEOTIDE SEQUENCE</scope>
    <source>
        <strain evidence="4">ChiBcec2-4451</strain>
    </source>
</reference>
<evidence type="ECO:0000259" key="3">
    <source>
        <dbReference type="Pfam" id="PF01551"/>
    </source>
</evidence>
<evidence type="ECO:0000313" key="4">
    <source>
        <dbReference type="EMBL" id="HIV14206.1"/>
    </source>
</evidence>
<protein>
    <submittedName>
        <fullName evidence="4">M23 family metallopeptidase</fullName>
    </submittedName>
</protein>
<sequence>MMKKEKTLRIALSCALLLAVAAAGVTMYRSENSVKKQDENQAEEQQMAEETPLSDLSQGQEDAMNSGGSDTEDVTSDQAQAENTEALSEDTQGQQEPAQTPEASAEEAQGQQETQEEAAEEPAEDTAAQVAPELNFTEDTIMLWPVNGEVVIDYSMDATTYFPTLDQYKYNPSLVMSAAVGDPVQAAANGQVLSISEDVETGTTLTMDMGNGYQAVYGQLKDVAVQEGQTVEAGTIIGYVNDPTRYYVEEGANLYFAMTKDGAPVDPMIYIETVVE</sequence>
<proteinExistence type="predicted"/>
<comment type="caution">
    <text evidence="4">The sequence shown here is derived from an EMBL/GenBank/DDBJ whole genome shotgun (WGS) entry which is preliminary data.</text>
</comment>
<feature type="region of interest" description="Disordered" evidence="1">
    <location>
        <begin position="30"/>
        <end position="127"/>
    </location>
</feature>
<keyword evidence="2" id="KW-0732">Signal</keyword>
<name>A0A9D1NWQ5_9FIRM</name>
<dbReference type="PANTHER" id="PTHR21666:SF270">
    <property type="entry name" value="MUREIN HYDROLASE ACTIVATOR ENVC"/>
    <property type="match status" value="1"/>
</dbReference>
<dbReference type="Pfam" id="PF01551">
    <property type="entry name" value="Peptidase_M23"/>
    <property type="match status" value="1"/>
</dbReference>
<dbReference type="CDD" id="cd12797">
    <property type="entry name" value="M23_peptidase"/>
    <property type="match status" value="1"/>
</dbReference>
<dbReference type="InterPro" id="IPR016047">
    <property type="entry name" value="M23ase_b-sheet_dom"/>
</dbReference>